<evidence type="ECO:0000313" key="3">
    <source>
        <dbReference type="EMBL" id="GMK59204.1"/>
    </source>
</evidence>
<keyword evidence="4" id="KW-1185">Reference proteome</keyword>
<comment type="caution">
    <text evidence="3">The sequence shown here is derived from an EMBL/GenBank/DDBJ whole genome shotgun (WGS) entry which is preliminary data.</text>
</comment>
<name>A0AAD3TYJ2_9TREE</name>
<feature type="region of interest" description="Disordered" evidence="2">
    <location>
        <begin position="40"/>
        <end position="62"/>
    </location>
</feature>
<accession>A0AAD3TYJ2</accession>
<feature type="compositionally biased region" description="Basic and acidic residues" evidence="2">
    <location>
        <begin position="97"/>
        <end position="187"/>
    </location>
</feature>
<protein>
    <submittedName>
        <fullName evidence="3">Uncharacterized protein</fullName>
    </submittedName>
</protein>
<proteinExistence type="predicted"/>
<sequence length="393" mass="44353">MPDAPPSLLRRPALVAARTPYQPGALPPKPELVEWIDLPDKPVKRRHAGVSRPQPDSKRVRITDGFILVADSHPLGPTLEADFATACREVEDSEQGTIEHSHGHNDTESVRDEQKDTESVRDDERNDTKGFQNDEHNDTKSFQNDEHNDTESFQNDEHNDTESFQNDEHNDTESFRNDEHNHSDSRHHTARPPRLPFAKDNDTATESSIISFALSGKGCSSPFQAAAELDLDVVDRQLWRFIAHNPQRAIGGVIPPTALAAVYDEAMREVANDVDGVIETTEEIRKELDADRKALGEDRRQLDEGRKELDAGRKELGEDRRQLDEGRKELDAGRKKLDADRKKLDEDRKALDRAHKALDRERAARGLGRAVLFQLRRRPADSAVQRDGPPWGL</sequence>
<evidence type="ECO:0000313" key="4">
    <source>
        <dbReference type="Proteomes" id="UP001222932"/>
    </source>
</evidence>
<feature type="coiled-coil region" evidence="1">
    <location>
        <begin position="334"/>
        <end position="361"/>
    </location>
</feature>
<dbReference type="EMBL" id="BTCM01000007">
    <property type="protein sequence ID" value="GMK59204.1"/>
    <property type="molecule type" value="Genomic_DNA"/>
</dbReference>
<evidence type="ECO:0000256" key="1">
    <source>
        <dbReference type="SAM" id="Coils"/>
    </source>
</evidence>
<dbReference type="Proteomes" id="UP001222932">
    <property type="component" value="Unassembled WGS sequence"/>
</dbReference>
<dbReference type="Gene3D" id="6.10.250.3150">
    <property type="match status" value="1"/>
</dbReference>
<dbReference type="AlphaFoldDB" id="A0AAD3TYJ2"/>
<organism evidence="3 4">
    <name type="scientific">Cutaneotrichosporon spelunceum</name>
    <dbReference type="NCBI Taxonomy" id="1672016"/>
    <lineage>
        <taxon>Eukaryota</taxon>
        <taxon>Fungi</taxon>
        <taxon>Dikarya</taxon>
        <taxon>Basidiomycota</taxon>
        <taxon>Agaricomycotina</taxon>
        <taxon>Tremellomycetes</taxon>
        <taxon>Trichosporonales</taxon>
        <taxon>Trichosporonaceae</taxon>
        <taxon>Cutaneotrichosporon</taxon>
    </lineage>
</organism>
<keyword evidence="1" id="KW-0175">Coiled coil</keyword>
<reference evidence="3" key="1">
    <citation type="journal article" date="2023" name="BMC Genomics">
        <title>Chromosome-level genome assemblies of Cutaneotrichosporon spp. (Trichosporonales, Basidiomycota) reveal imbalanced evolution between nucleotide sequences and chromosome synteny.</title>
        <authorList>
            <person name="Kobayashi Y."/>
            <person name="Kayamori A."/>
            <person name="Aoki K."/>
            <person name="Shiwa Y."/>
            <person name="Matsutani M."/>
            <person name="Fujita N."/>
            <person name="Sugita T."/>
            <person name="Iwasaki W."/>
            <person name="Tanaka N."/>
            <person name="Takashima M."/>
        </authorList>
    </citation>
    <scope>NUCLEOTIDE SEQUENCE</scope>
    <source>
        <strain evidence="3">HIS016</strain>
    </source>
</reference>
<reference evidence="3" key="2">
    <citation type="submission" date="2023-06" db="EMBL/GenBank/DDBJ databases">
        <authorList>
            <person name="Kobayashi Y."/>
            <person name="Kayamori A."/>
            <person name="Aoki K."/>
            <person name="Shiwa Y."/>
            <person name="Fujita N."/>
            <person name="Sugita T."/>
            <person name="Iwasaki W."/>
            <person name="Tanaka N."/>
            <person name="Takashima M."/>
        </authorList>
    </citation>
    <scope>NUCLEOTIDE SEQUENCE</scope>
    <source>
        <strain evidence="3">HIS016</strain>
    </source>
</reference>
<evidence type="ECO:0000256" key="2">
    <source>
        <dbReference type="SAM" id="MobiDB-lite"/>
    </source>
</evidence>
<feature type="region of interest" description="Disordered" evidence="2">
    <location>
        <begin position="90"/>
        <end position="201"/>
    </location>
</feature>
<gene>
    <name evidence="3" type="ORF">CspeluHIS016_0702190</name>
</gene>
<feature type="region of interest" description="Disordered" evidence="2">
    <location>
        <begin position="303"/>
        <end position="334"/>
    </location>
</feature>